<evidence type="ECO:0000313" key="14">
    <source>
        <dbReference type="EMBL" id="BAU28099.1"/>
    </source>
</evidence>
<name>A0A0U5C7C6_9BACL</name>
<dbReference type="InterPro" id="IPR003602">
    <property type="entry name" value="Topo_IA_DNA-bd_dom"/>
</dbReference>
<protein>
    <recommendedName>
        <fullName evidence="3">DNA topoisomerase</fullName>
        <ecNumber evidence="3">5.6.2.1</ecNumber>
    </recommendedName>
    <alternativeName>
        <fullName evidence="11">Omega-protein</fullName>
    </alternativeName>
    <alternativeName>
        <fullName evidence="10">Relaxing enzyme</fullName>
    </alternativeName>
    <alternativeName>
        <fullName evidence="8">Swivelase</fullName>
    </alternativeName>
    <alternativeName>
        <fullName evidence="9">Untwisting enzyme</fullName>
    </alternativeName>
</protein>
<accession>A0A0U5C7C6</accession>
<keyword evidence="6" id="KW-0238">DNA-binding</keyword>
<keyword evidence="15" id="KW-1185">Reference proteome</keyword>
<dbReference type="PROSITE" id="PS50880">
    <property type="entry name" value="TOPRIM"/>
    <property type="match status" value="1"/>
</dbReference>
<keyword evidence="5" id="KW-0799">Topoisomerase</keyword>
<dbReference type="Pfam" id="PF13342">
    <property type="entry name" value="Toprim_Crpt"/>
    <property type="match status" value="1"/>
</dbReference>
<dbReference type="SUPFAM" id="SSF56712">
    <property type="entry name" value="Prokaryotic type I DNA topoisomerase"/>
    <property type="match status" value="1"/>
</dbReference>
<dbReference type="KEGG" id="asoc:CB4_02273"/>
<dbReference type="RefSeq" id="WP_096465885.1">
    <property type="nucleotide sequence ID" value="NZ_AP017312.1"/>
</dbReference>
<evidence type="ECO:0000256" key="3">
    <source>
        <dbReference type="ARBA" id="ARBA00012891"/>
    </source>
</evidence>
<dbReference type="CDD" id="cd03362">
    <property type="entry name" value="TOPRIM_TopoIA_TopoIII"/>
    <property type="match status" value="1"/>
</dbReference>
<sequence>MKVIVAEKPDQGAKLAAPFSTKKGQGYIEIKPHPLFPDGAIVTWAVGHLCELVPPEEYDPSYKKWSLSTLPILPNQFRHKVTPSKYKQFTIVKSLLKRPDVTEIIMAGDAGREGEYITRIIIQLAGVRKPLKRLWISSLTEKAVLNGFATLKDESATRSLYEEALSRSCADWLIGMNGSRVYSLLFQKRGIREVFSTGRVQTPTLSLIVKREKKIESFVPEPFWEVSATFDMSGMQYVGKWFKDDETRLANPEMAHKIAAFCHGKPARVADVQTERKETPPPLLFNLSALQSVANKAFKFSPKKTLDVTQQLYVKGFVSYPRSDSQHVTAEEAALFPDILTKLGQQTLYQPYIPVPVSSLLHNRRYVDPKKVTDHYAIIPTEQVPDMEKLSTDERKVYELIAKRLIAAHYDVAIFDHTTIVTKVDGRATFRTKGKREVQEGWRRVLFDDKKKKQKAEKNDEEEMLLPDVHMGADGTVVSADVKESKTQPPKRFTEGDLITVMKTAGKHIDDAELEKVMHRVEGLGTEATRAGIITVLKDREYIEVSKNLVYATDKGRMLVEAVGASILSSAEMTAKWEQRLHEIGQGKVASAPFMEQARKLAAHLVDEAVKQAETWNFTGIDEEALKVASAEKRGRGKQKGAPVKVGVCKKCGGDMLDRNTFYGCARYKETKCEFTLPKKMLGKTISQANARKLLAGQETDTIKGFKKGEKTFDARLKWDEVAGKIAFIFPPRRMGNEG</sequence>
<evidence type="ECO:0000256" key="9">
    <source>
        <dbReference type="ARBA" id="ARBA00031985"/>
    </source>
</evidence>
<dbReference type="EC" id="5.6.2.1" evidence="3"/>
<dbReference type="PRINTS" id="PR00417">
    <property type="entry name" value="PRTPISMRASEI"/>
</dbReference>
<dbReference type="SMART" id="SM00493">
    <property type="entry name" value="TOPRIM"/>
    <property type="match status" value="1"/>
</dbReference>
<dbReference type="AlphaFoldDB" id="A0A0U5C7C6"/>
<dbReference type="GO" id="GO:0006265">
    <property type="term" value="P:DNA topological change"/>
    <property type="evidence" value="ECO:0007669"/>
    <property type="project" value="InterPro"/>
</dbReference>
<dbReference type="InterPro" id="IPR005738">
    <property type="entry name" value="TopoIII"/>
</dbReference>
<evidence type="ECO:0000259" key="13">
    <source>
        <dbReference type="PROSITE" id="PS52039"/>
    </source>
</evidence>
<comment type="catalytic activity">
    <reaction evidence="1">
        <text>ATP-independent breakage of single-stranded DNA, followed by passage and rejoining.</text>
        <dbReference type="EC" id="5.6.2.1"/>
    </reaction>
</comment>
<dbReference type="InterPro" id="IPR023405">
    <property type="entry name" value="Topo_IA_core_domain"/>
</dbReference>
<dbReference type="PANTHER" id="PTHR11390">
    <property type="entry name" value="PROKARYOTIC DNA TOPOISOMERASE"/>
    <property type="match status" value="1"/>
</dbReference>
<feature type="domain" description="Toprim" evidence="12">
    <location>
        <begin position="1"/>
        <end position="140"/>
    </location>
</feature>
<dbReference type="EMBL" id="AP017312">
    <property type="protein sequence ID" value="BAU28099.1"/>
    <property type="molecule type" value="Genomic_DNA"/>
</dbReference>
<evidence type="ECO:0000256" key="11">
    <source>
        <dbReference type="ARBA" id="ARBA00032877"/>
    </source>
</evidence>
<evidence type="ECO:0000256" key="8">
    <source>
        <dbReference type="ARBA" id="ARBA00030003"/>
    </source>
</evidence>
<keyword evidence="7 14" id="KW-0413">Isomerase</keyword>
<dbReference type="Gene3D" id="2.70.20.10">
    <property type="entry name" value="Topoisomerase I, domain 3"/>
    <property type="match status" value="1"/>
</dbReference>
<dbReference type="GO" id="GO:0006310">
    <property type="term" value="P:DNA recombination"/>
    <property type="evidence" value="ECO:0007669"/>
    <property type="project" value="TreeGrafter"/>
</dbReference>
<comment type="similarity">
    <text evidence="2">Belongs to the type IA topoisomerase family.</text>
</comment>
<evidence type="ECO:0000313" key="15">
    <source>
        <dbReference type="Proteomes" id="UP000217696"/>
    </source>
</evidence>
<dbReference type="InterPro" id="IPR013825">
    <property type="entry name" value="Topo_IA_cen_sub2"/>
</dbReference>
<dbReference type="InterPro" id="IPR025589">
    <property type="entry name" value="Toprim_C_rpt"/>
</dbReference>
<dbReference type="InterPro" id="IPR013824">
    <property type="entry name" value="Topo_IA_cen_sub1"/>
</dbReference>
<evidence type="ECO:0000256" key="2">
    <source>
        <dbReference type="ARBA" id="ARBA00009446"/>
    </source>
</evidence>
<dbReference type="InterPro" id="IPR034144">
    <property type="entry name" value="TOPRIM_TopoIII"/>
</dbReference>
<dbReference type="SMART" id="SM00436">
    <property type="entry name" value="TOP1Bc"/>
    <property type="match status" value="1"/>
</dbReference>
<evidence type="ECO:0000256" key="6">
    <source>
        <dbReference type="ARBA" id="ARBA00023125"/>
    </source>
</evidence>
<evidence type="ECO:0000256" key="7">
    <source>
        <dbReference type="ARBA" id="ARBA00023235"/>
    </source>
</evidence>
<feature type="domain" description="Topo IA-type catalytic" evidence="13">
    <location>
        <begin position="157"/>
        <end position="606"/>
    </location>
</feature>
<evidence type="ECO:0000256" key="1">
    <source>
        <dbReference type="ARBA" id="ARBA00000213"/>
    </source>
</evidence>
<dbReference type="Gene3D" id="3.40.50.140">
    <property type="match status" value="1"/>
</dbReference>
<dbReference type="InterPro" id="IPR013497">
    <property type="entry name" value="Topo_IA_cen"/>
</dbReference>
<evidence type="ECO:0000256" key="10">
    <source>
        <dbReference type="ARBA" id="ARBA00032235"/>
    </source>
</evidence>
<dbReference type="Pfam" id="PF01131">
    <property type="entry name" value="Topoisom_bac"/>
    <property type="match status" value="1"/>
</dbReference>
<dbReference type="GO" id="GO:0003917">
    <property type="term" value="F:DNA topoisomerase type I (single strand cut, ATP-independent) activity"/>
    <property type="evidence" value="ECO:0007669"/>
    <property type="project" value="UniProtKB-EC"/>
</dbReference>
<dbReference type="InterPro" id="IPR003601">
    <property type="entry name" value="Topo_IA_2"/>
</dbReference>
<dbReference type="GO" id="GO:0043597">
    <property type="term" value="C:cytoplasmic replication fork"/>
    <property type="evidence" value="ECO:0007669"/>
    <property type="project" value="TreeGrafter"/>
</dbReference>
<dbReference type="GO" id="GO:0003677">
    <property type="term" value="F:DNA binding"/>
    <property type="evidence" value="ECO:0007669"/>
    <property type="project" value="UniProtKB-KW"/>
</dbReference>
<organism evidence="14 15">
    <name type="scientific">Aneurinibacillus soli</name>
    <dbReference type="NCBI Taxonomy" id="1500254"/>
    <lineage>
        <taxon>Bacteria</taxon>
        <taxon>Bacillati</taxon>
        <taxon>Bacillota</taxon>
        <taxon>Bacilli</taxon>
        <taxon>Bacillales</taxon>
        <taxon>Paenibacillaceae</taxon>
        <taxon>Aneurinibacillus group</taxon>
        <taxon>Aneurinibacillus</taxon>
    </lineage>
</organism>
<dbReference type="Gene3D" id="1.10.290.10">
    <property type="entry name" value="Topoisomerase I, domain 4"/>
    <property type="match status" value="1"/>
</dbReference>
<dbReference type="InterPro" id="IPR000380">
    <property type="entry name" value="Topo_IA"/>
</dbReference>
<dbReference type="SMART" id="SM00437">
    <property type="entry name" value="TOP1Ac"/>
    <property type="match status" value="1"/>
</dbReference>
<dbReference type="OrthoDB" id="9803554at2"/>
<dbReference type="PANTHER" id="PTHR11390:SF21">
    <property type="entry name" value="DNA TOPOISOMERASE 3-ALPHA"/>
    <property type="match status" value="1"/>
</dbReference>
<dbReference type="Gene3D" id="1.10.460.10">
    <property type="entry name" value="Topoisomerase I, domain 2"/>
    <property type="match status" value="1"/>
</dbReference>
<dbReference type="CDD" id="cd00186">
    <property type="entry name" value="TOP1Ac"/>
    <property type="match status" value="1"/>
</dbReference>
<dbReference type="InterPro" id="IPR006171">
    <property type="entry name" value="TOPRIM_dom"/>
</dbReference>
<proteinExistence type="inferred from homology"/>
<evidence type="ECO:0000259" key="12">
    <source>
        <dbReference type="PROSITE" id="PS50880"/>
    </source>
</evidence>
<gene>
    <name evidence="14" type="primary">topB_1</name>
    <name evidence="14" type="ORF">CB4_02273</name>
</gene>
<dbReference type="NCBIfam" id="NF005829">
    <property type="entry name" value="PRK07726.1"/>
    <property type="match status" value="1"/>
</dbReference>
<dbReference type="GO" id="GO:0046872">
    <property type="term" value="F:metal ion binding"/>
    <property type="evidence" value="ECO:0007669"/>
    <property type="project" value="UniProtKB-KW"/>
</dbReference>
<dbReference type="PROSITE" id="PS52039">
    <property type="entry name" value="TOPO_IA_2"/>
    <property type="match status" value="1"/>
</dbReference>
<dbReference type="Pfam" id="PF01751">
    <property type="entry name" value="Toprim"/>
    <property type="match status" value="1"/>
</dbReference>
<dbReference type="Proteomes" id="UP000217696">
    <property type="component" value="Chromosome"/>
</dbReference>
<dbReference type="NCBIfam" id="TIGR01056">
    <property type="entry name" value="topB"/>
    <property type="match status" value="1"/>
</dbReference>
<evidence type="ECO:0000256" key="4">
    <source>
        <dbReference type="ARBA" id="ARBA00022723"/>
    </source>
</evidence>
<dbReference type="InterPro" id="IPR013826">
    <property type="entry name" value="Topo_IA_cen_sub3"/>
</dbReference>
<keyword evidence="4" id="KW-0479">Metal-binding</keyword>
<evidence type="ECO:0000256" key="5">
    <source>
        <dbReference type="ARBA" id="ARBA00023029"/>
    </source>
</evidence>
<dbReference type="GO" id="GO:0006281">
    <property type="term" value="P:DNA repair"/>
    <property type="evidence" value="ECO:0007669"/>
    <property type="project" value="TreeGrafter"/>
</dbReference>
<reference evidence="14 15" key="1">
    <citation type="submission" date="2015-12" db="EMBL/GenBank/DDBJ databases">
        <title>Genome sequence of Aneurinibacillus soli.</title>
        <authorList>
            <person name="Lee J.S."/>
            <person name="Lee K.C."/>
            <person name="Kim K.K."/>
            <person name="Lee B.W."/>
        </authorList>
    </citation>
    <scope>NUCLEOTIDE SEQUENCE [LARGE SCALE GENOMIC DNA]</scope>
    <source>
        <strain evidence="14 15">CB4</strain>
    </source>
</reference>